<keyword evidence="2" id="KW-1185">Reference proteome</keyword>
<evidence type="ECO:0000313" key="2">
    <source>
        <dbReference type="Proteomes" id="UP000626026"/>
    </source>
</evidence>
<accession>A0ABR7RJV1</accession>
<protein>
    <submittedName>
        <fullName evidence="1">TetR family transcriptional regulator</fullName>
    </submittedName>
</protein>
<organism evidence="1 2">
    <name type="scientific">Teichococcus aerophilus</name>
    <dbReference type="NCBI Taxonomy" id="1224513"/>
    <lineage>
        <taxon>Bacteria</taxon>
        <taxon>Pseudomonadati</taxon>
        <taxon>Pseudomonadota</taxon>
        <taxon>Alphaproteobacteria</taxon>
        <taxon>Acetobacterales</taxon>
        <taxon>Roseomonadaceae</taxon>
        <taxon>Roseomonas</taxon>
    </lineage>
</organism>
<dbReference type="Proteomes" id="UP000626026">
    <property type="component" value="Unassembled WGS sequence"/>
</dbReference>
<dbReference type="RefSeq" id="WP_187783762.1">
    <property type="nucleotide sequence ID" value="NZ_JACTVA010000008.1"/>
</dbReference>
<proteinExistence type="predicted"/>
<evidence type="ECO:0000313" key="1">
    <source>
        <dbReference type="EMBL" id="MBC9206589.1"/>
    </source>
</evidence>
<dbReference type="EMBL" id="JACTVA010000008">
    <property type="protein sequence ID" value="MBC9206589.1"/>
    <property type="molecule type" value="Genomic_DNA"/>
</dbReference>
<reference evidence="1 2" key="1">
    <citation type="journal article" date="2013" name="Int. J. Syst. Evol. Microbiol.">
        <title>Roseomonas aerophila sp. nov., isolated from air.</title>
        <authorList>
            <person name="Kim S.J."/>
            <person name="Weon H.Y."/>
            <person name="Ahn J.H."/>
            <person name="Hong S.B."/>
            <person name="Seok S.J."/>
            <person name="Whang K.S."/>
            <person name="Kwon S.W."/>
        </authorList>
    </citation>
    <scope>NUCLEOTIDE SEQUENCE [LARGE SCALE GENOMIC DNA]</scope>
    <source>
        <strain evidence="1 2">NBRC 108923</strain>
    </source>
</reference>
<dbReference type="Gene3D" id="1.10.357.10">
    <property type="entry name" value="Tetracycline Repressor, domain 2"/>
    <property type="match status" value="1"/>
</dbReference>
<name>A0ABR7RJV1_9PROT</name>
<sequence length="201" mass="21775">MSDSTTSPDTALFDAFWKLVAEQGWHRLTLNAVAAEAGMSLAELREKVPHKGALPCLFARSVDQAVLSGTPATSTGTARDRLFDVLMQRIDVLQPHRDGLIRMGKEMRTDPLLALMLAPQMAASMSWMLEAARIDTSGITGALRVKGLCAVWIATLRAWEQDEGADLGQTMAGLDKALDRAEQVGRTLRLTTDEDTAPATP</sequence>
<comment type="caution">
    <text evidence="1">The sequence shown here is derived from an EMBL/GenBank/DDBJ whole genome shotgun (WGS) entry which is preliminary data.</text>
</comment>
<gene>
    <name evidence="1" type="ORF">IBL26_07045</name>
</gene>
<dbReference type="InterPro" id="IPR009057">
    <property type="entry name" value="Homeodomain-like_sf"/>
</dbReference>
<dbReference type="SUPFAM" id="SSF46689">
    <property type="entry name" value="Homeodomain-like"/>
    <property type="match status" value="1"/>
</dbReference>